<protein>
    <submittedName>
        <fullName evidence="1">Beta-lactamase-like</fullName>
    </submittedName>
</protein>
<dbReference type="InterPro" id="IPR036249">
    <property type="entry name" value="Thioredoxin-like_sf"/>
</dbReference>
<dbReference type="SUPFAM" id="SSF52833">
    <property type="entry name" value="Thioredoxin-like"/>
    <property type="match status" value="1"/>
</dbReference>
<dbReference type="EMBL" id="FPHE01000004">
    <property type="protein sequence ID" value="SFV50452.1"/>
    <property type="molecule type" value="Genomic_DNA"/>
</dbReference>
<name>A0A1W1BAA8_9ZZZZ</name>
<gene>
    <name evidence="1" type="ORF">MNB_SV-12-755</name>
</gene>
<sequence length="483" mass="54976">MHYLITLLFFTVSVFGFDYHLKSYTITEGVDCFFGLSSTANKTNGGNVINSCYITTDEGFVVIDSGSTYSYAQQAYKVMIDKNRLPVKYVINTSIEEVHLLGNEFYKERGATLIGAKAYDNSIKIKLSNSITADAFSNTRLVPLDKKVDSEYTLTVGGVDIDIKNAIKGSNNYLTVNVPSRDIIFVGDMLFHNSIPILENGRSLLGWIDALKKIEDSSWSRVISSQGIRTKRSAINNTKNYLTTLKEQVTKSIKEGMEREDAIESIKMPSFKEERFYDEWHKKNIAVAYNELEKIVEQNTLSVVSLPVSKRLKEIKTPPKIVKKREIKVKKIEKKVAKVEKLKIKNPKKKKIKRKKPKRKKIPPITTYYSYETAKYYAKQNKKIVLLKVRSNYCPFCDELDTVMQRSRSIRKIVNQNYKMIYLNVSMGKLPLGIKVKKIPSLVLIRPDTDKIVMTITNFKSVGELLGMLKAGVRNGKSGGYLK</sequence>
<accession>A0A1W1BAA8</accession>
<proteinExistence type="predicted"/>
<dbReference type="Gene3D" id="3.60.15.10">
    <property type="entry name" value="Ribonuclease Z/Hydroxyacylglutathione hydrolase-like"/>
    <property type="match status" value="1"/>
</dbReference>
<dbReference type="SUPFAM" id="SSF56281">
    <property type="entry name" value="Metallo-hydrolase/oxidoreductase"/>
    <property type="match status" value="1"/>
</dbReference>
<reference evidence="1" key="1">
    <citation type="submission" date="2016-10" db="EMBL/GenBank/DDBJ databases">
        <authorList>
            <person name="de Groot N.N."/>
        </authorList>
    </citation>
    <scope>NUCLEOTIDE SEQUENCE</scope>
</reference>
<dbReference type="Gene3D" id="3.40.30.10">
    <property type="entry name" value="Glutaredoxin"/>
    <property type="match status" value="1"/>
</dbReference>
<evidence type="ECO:0000313" key="1">
    <source>
        <dbReference type="EMBL" id="SFV50452.1"/>
    </source>
</evidence>
<dbReference type="AlphaFoldDB" id="A0A1W1BAA8"/>
<organism evidence="1">
    <name type="scientific">hydrothermal vent metagenome</name>
    <dbReference type="NCBI Taxonomy" id="652676"/>
    <lineage>
        <taxon>unclassified sequences</taxon>
        <taxon>metagenomes</taxon>
        <taxon>ecological metagenomes</taxon>
    </lineage>
</organism>
<dbReference type="InterPro" id="IPR036866">
    <property type="entry name" value="RibonucZ/Hydroxyglut_hydro"/>
</dbReference>